<organism evidence="5 6">
    <name type="scientific">Almyronema epifaneia S1</name>
    <dbReference type="NCBI Taxonomy" id="2991925"/>
    <lineage>
        <taxon>Bacteria</taxon>
        <taxon>Bacillati</taxon>
        <taxon>Cyanobacteriota</taxon>
        <taxon>Cyanophyceae</taxon>
        <taxon>Nodosilineales</taxon>
        <taxon>Nodosilineaceae</taxon>
        <taxon>Almyronema</taxon>
        <taxon>Almyronema epifaneia</taxon>
    </lineage>
</organism>
<keyword evidence="1" id="KW-0597">Phosphoprotein</keyword>
<evidence type="ECO:0000313" key="5">
    <source>
        <dbReference type="EMBL" id="MFE4105089.1"/>
    </source>
</evidence>
<sequence length="203" mass="22430">MNQPTAADDLKPEFWEQRYQAGTPRWDLGQASPALVDWLDHSLPPTGKAIVLGCGRGHDALYLAKAGFEVWGVDYAPSAIAAATAKAQQQQIAVHFVQRNIFDLVPAFSHQFDYVIEHTCFCAIDPGLRSHYVELVYQLLKPQGQLIGVFFTHSRPGGPPYGATVADIRACFGQRFTLSLIEPVAHSVPARQGEEHFGIFVRD</sequence>
<dbReference type="PROSITE" id="PS51585">
    <property type="entry name" value="SAM_MT_TPMT"/>
    <property type="match status" value="1"/>
</dbReference>
<comment type="caution">
    <text evidence="5">The sequence shown here is derived from an EMBL/GenBank/DDBJ whole genome shotgun (WGS) entry which is preliminary data.</text>
</comment>
<dbReference type="CDD" id="cd02440">
    <property type="entry name" value="AdoMet_MTases"/>
    <property type="match status" value="1"/>
</dbReference>
<keyword evidence="4" id="KW-0949">S-adenosyl-L-methionine</keyword>
<dbReference type="Pfam" id="PF05724">
    <property type="entry name" value="TPMT"/>
    <property type="match status" value="1"/>
</dbReference>
<dbReference type="Proteomes" id="UP001600165">
    <property type="component" value="Unassembled WGS sequence"/>
</dbReference>
<dbReference type="PANTHER" id="PTHR32183">
    <property type="match status" value="1"/>
</dbReference>
<dbReference type="InterPro" id="IPR029063">
    <property type="entry name" value="SAM-dependent_MTases_sf"/>
</dbReference>
<proteinExistence type="predicted"/>
<dbReference type="SUPFAM" id="SSF53335">
    <property type="entry name" value="S-adenosyl-L-methionine-dependent methyltransferases"/>
    <property type="match status" value="1"/>
</dbReference>
<evidence type="ECO:0000256" key="1">
    <source>
        <dbReference type="ARBA" id="ARBA00022553"/>
    </source>
</evidence>
<evidence type="ECO:0000313" key="6">
    <source>
        <dbReference type="Proteomes" id="UP001600165"/>
    </source>
</evidence>
<keyword evidence="6" id="KW-1185">Reference proteome</keyword>
<dbReference type="Gene3D" id="3.40.50.150">
    <property type="entry name" value="Vaccinia Virus protein VP39"/>
    <property type="match status" value="1"/>
</dbReference>
<dbReference type="RefSeq" id="WP_377961067.1">
    <property type="nucleotide sequence ID" value="NZ_JBHZOL010000015.1"/>
</dbReference>
<keyword evidence="3" id="KW-0808">Transferase</keyword>
<accession>A0ABW6IAJ9</accession>
<evidence type="ECO:0000256" key="2">
    <source>
        <dbReference type="ARBA" id="ARBA00022603"/>
    </source>
</evidence>
<dbReference type="GO" id="GO:0008168">
    <property type="term" value="F:methyltransferase activity"/>
    <property type="evidence" value="ECO:0007669"/>
    <property type="project" value="UniProtKB-KW"/>
</dbReference>
<evidence type="ECO:0000256" key="4">
    <source>
        <dbReference type="ARBA" id="ARBA00022691"/>
    </source>
</evidence>
<evidence type="ECO:0000256" key="3">
    <source>
        <dbReference type="ARBA" id="ARBA00022679"/>
    </source>
</evidence>
<protein>
    <submittedName>
        <fullName evidence="5">Methyltransferase domain-containing protein</fullName>
    </submittedName>
</protein>
<reference evidence="5 6" key="1">
    <citation type="submission" date="2024-10" db="EMBL/GenBank/DDBJ databases">
        <authorList>
            <person name="Ratan Roy A."/>
            <person name="Morales Sandoval P.H."/>
            <person name="De Los Santos Villalobos S."/>
            <person name="Chakraborty S."/>
            <person name="Mukherjee J."/>
        </authorList>
    </citation>
    <scope>NUCLEOTIDE SEQUENCE [LARGE SCALE GENOMIC DNA]</scope>
    <source>
        <strain evidence="5 6">S1</strain>
    </source>
</reference>
<dbReference type="GO" id="GO:0032259">
    <property type="term" value="P:methylation"/>
    <property type="evidence" value="ECO:0007669"/>
    <property type="project" value="UniProtKB-KW"/>
</dbReference>
<dbReference type="EMBL" id="JBHZOL010000015">
    <property type="protein sequence ID" value="MFE4105089.1"/>
    <property type="molecule type" value="Genomic_DNA"/>
</dbReference>
<keyword evidence="2 5" id="KW-0489">Methyltransferase</keyword>
<gene>
    <name evidence="5" type="ORF">ACFVKH_02285</name>
</gene>
<dbReference type="PANTHER" id="PTHR32183:SF6">
    <property type="entry name" value="CYSTEINE SULFINATE DESULFINASE_CYSTEINE DESULFURASE AND RELATED ENZYMES"/>
    <property type="match status" value="1"/>
</dbReference>
<name>A0ABW6IAJ9_9CYAN</name>
<dbReference type="InterPro" id="IPR008854">
    <property type="entry name" value="TPMT"/>
</dbReference>